<accession>A0A8T0NZB2</accession>
<comment type="caution">
    <text evidence="1">The sequence shown here is derived from an EMBL/GenBank/DDBJ whole genome shotgun (WGS) entry which is preliminary data.</text>
</comment>
<dbReference type="Proteomes" id="UP000823388">
    <property type="component" value="Chromosome 9K"/>
</dbReference>
<proteinExistence type="predicted"/>
<keyword evidence="2" id="KW-1185">Reference proteome</keyword>
<dbReference type="EMBL" id="CM029053">
    <property type="protein sequence ID" value="KAG2554068.1"/>
    <property type="molecule type" value="Genomic_DNA"/>
</dbReference>
<evidence type="ECO:0000313" key="1">
    <source>
        <dbReference type="EMBL" id="KAG2554068.1"/>
    </source>
</evidence>
<protein>
    <submittedName>
        <fullName evidence="1">Uncharacterized protein</fullName>
    </submittedName>
</protein>
<dbReference type="AlphaFoldDB" id="A0A8T0NZB2"/>
<evidence type="ECO:0000313" key="2">
    <source>
        <dbReference type="Proteomes" id="UP000823388"/>
    </source>
</evidence>
<organism evidence="1 2">
    <name type="scientific">Panicum virgatum</name>
    <name type="common">Blackwell switchgrass</name>
    <dbReference type="NCBI Taxonomy" id="38727"/>
    <lineage>
        <taxon>Eukaryota</taxon>
        <taxon>Viridiplantae</taxon>
        <taxon>Streptophyta</taxon>
        <taxon>Embryophyta</taxon>
        <taxon>Tracheophyta</taxon>
        <taxon>Spermatophyta</taxon>
        <taxon>Magnoliopsida</taxon>
        <taxon>Liliopsida</taxon>
        <taxon>Poales</taxon>
        <taxon>Poaceae</taxon>
        <taxon>PACMAD clade</taxon>
        <taxon>Panicoideae</taxon>
        <taxon>Panicodae</taxon>
        <taxon>Paniceae</taxon>
        <taxon>Panicinae</taxon>
        <taxon>Panicum</taxon>
        <taxon>Panicum sect. Hiantes</taxon>
    </lineage>
</organism>
<sequence>MRNHGARLTRYGRRAMHTRAHNAFAPAIRSRARRRQISPSSSSSVCSCCLACRADGKKKKTRGVDFTPAFAACRTAVACCFTSSGFSMAGELATSRVRLQLLQTKQVSVVSTHVTLGVQGGSLLIFLLSVRKCDDYLCTVTVEPLLAPFQCLSISVPPLVQQAVMGRPHQWEDLQTMIEGLGLHLIRHFFIMFWATVWHCCAHQWNDLASKLSYSVQAKH</sequence>
<reference evidence="1" key="1">
    <citation type="submission" date="2020-05" db="EMBL/GenBank/DDBJ databases">
        <title>WGS assembly of Panicum virgatum.</title>
        <authorList>
            <person name="Lovell J.T."/>
            <person name="Jenkins J."/>
            <person name="Shu S."/>
            <person name="Juenger T.E."/>
            <person name="Schmutz J."/>
        </authorList>
    </citation>
    <scope>NUCLEOTIDE SEQUENCE</scope>
    <source>
        <strain evidence="1">AP13</strain>
    </source>
</reference>
<gene>
    <name evidence="1" type="ORF">PVAP13_9KG639000</name>
</gene>
<name>A0A8T0NZB2_PANVG</name>